<feature type="domain" description="Periplasmic binding protein" evidence="4">
    <location>
        <begin position="29"/>
        <end position="287"/>
    </location>
</feature>
<evidence type="ECO:0000256" key="1">
    <source>
        <dbReference type="ARBA" id="ARBA00004196"/>
    </source>
</evidence>
<comment type="subcellular location">
    <subcellularLocation>
        <location evidence="1">Cell envelope</location>
    </subcellularLocation>
</comment>
<evidence type="ECO:0000256" key="2">
    <source>
        <dbReference type="ARBA" id="ARBA00007639"/>
    </source>
</evidence>
<dbReference type="PANTHER" id="PTHR46847">
    <property type="entry name" value="D-ALLOSE-BINDING PERIPLASMIC PROTEIN-RELATED"/>
    <property type="match status" value="1"/>
</dbReference>
<dbReference type="AlphaFoldDB" id="A0A081RF05"/>
<sequence>MKKAATAFILTLFLTACSQDRSEQRPPMIAVVMKSLANSFFVTMAEGVRSDHDKRQDEYRLLLNGTRNENDLAQQVAILDQMIAMRVKAIVIAPADSKAVIPALSRAIRQGIKVINIDNRLDPAILRQYGVTIPFVGPDNRKGASKVGAHAAANLKASDEVAIIEGIPTAENSRARRMGLEDAALAARLKIVSQQSASWDQARASEIAGALLIRYPHLKAIFAANDSMALGIASAVGQARRNVVITGFDNVEAIRPLLDSGAVAATADQHGAQIGVFGVNYALKAIQSDAPLPDLETPVDLITARTAKRH</sequence>
<dbReference type="EMBL" id="JFHR01000018">
    <property type="protein sequence ID" value="KEQ53778.1"/>
    <property type="molecule type" value="Genomic_DNA"/>
</dbReference>
<comment type="similarity">
    <text evidence="2">Belongs to the bacterial solute-binding protein 2 family.</text>
</comment>
<dbReference type="PROSITE" id="PS51257">
    <property type="entry name" value="PROKAR_LIPOPROTEIN"/>
    <property type="match status" value="1"/>
</dbReference>
<dbReference type="PATRIC" id="fig|46429.4.peg.1964"/>
<dbReference type="GO" id="GO:0030313">
    <property type="term" value="C:cell envelope"/>
    <property type="evidence" value="ECO:0007669"/>
    <property type="project" value="UniProtKB-SubCell"/>
</dbReference>
<dbReference type="Gene3D" id="3.40.50.2300">
    <property type="match status" value="2"/>
</dbReference>
<name>A0A081RF05_SPHCR</name>
<reference evidence="5 6" key="1">
    <citation type="submission" date="2014-02" db="EMBL/GenBank/DDBJ databases">
        <title>Whole genome sequence of Sphingobium chlorophenolicum NBRC 16172.</title>
        <authorList>
            <person name="Gan H.M."/>
            <person name="Gan H.Y."/>
            <person name="Chew T.H."/>
            <person name="Savka M.A."/>
        </authorList>
    </citation>
    <scope>NUCLEOTIDE SEQUENCE [LARGE SCALE GENOMIC DNA]</scope>
    <source>
        <strain evidence="5 6">NBRC 16172</strain>
    </source>
</reference>
<protein>
    <submittedName>
        <fullName evidence="5">D-allose-binding periplasmic protein</fullName>
    </submittedName>
</protein>
<dbReference type="RefSeq" id="WP_037450794.1">
    <property type="nucleotide sequence ID" value="NZ_JFHR01000018.1"/>
</dbReference>
<dbReference type="SUPFAM" id="SSF53822">
    <property type="entry name" value="Periplasmic binding protein-like I"/>
    <property type="match status" value="1"/>
</dbReference>
<evidence type="ECO:0000256" key="3">
    <source>
        <dbReference type="ARBA" id="ARBA00022729"/>
    </source>
</evidence>
<dbReference type="PANTHER" id="PTHR46847:SF1">
    <property type="entry name" value="D-ALLOSE-BINDING PERIPLASMIC PROTEIN-RELATED"/>
    <property type="match status" value="1"/>
</dbReference>
<evidence type="ECO:0000313" key="5">
    <source>
        <dbReference type="EMBL" id="KEQ53778.1"/>
    </source>
</evidence>
<dbReference type="Proteomes" id="UP000028411">
    <property type="component" value="Unassembled WGS sequence"/>
</dbReference>
<evidence type="ECO:0000259" key="4">
    <source>
        <dbReference type="Pfam" id="PF13407"/>
    </source>
</evidence>
<dbReference type="InterPro" id="IPR025997">
    <property type="entry name" value="SBP_2_dom"/>
</dbReference>
<evidence type="ECO:0000313" key="6">
    <source>
        <dbReference type="Proteomes" id="UP000028411"/>
    </source>
</evidence>
<dbReference type="GO" id="GO:0030246">
    <property type="term" value="F:carbohydrate binding"/>
    <property type="evidence" value="ECO:0007669"/>
    <property type="project" value="UniProtKB-ARBA"/>
</dbReference>
<dbReference type="Pfam" id="PF13407">
    <property type="entry name" value="Peripla_BP_4"/>
    <property type="match status" value="1"/>
</dbReference>
<gene>
    <name evidence="5" type="primary">alsB</name>
    <name evidence="5" type="ORF">BV95_01994</name>
</gene>
<accession>A0A081RF05</accession>
<proteinExistence type="inferred from homology"/>
<comment type="caution">
    <text evidence="5">The sequence shown here is derived from an EMBL/GenBank/DDBJ whole genome shotgun (WGS) entry which is preliminary data.</text>
</comment>
<dbReference type="InterPro" id="IPR028082">
    <property type="entry name" value="Peripla_BP_I"/>
</dbReference>
<dbReference type="eggNOG" id="COG1879">
    <property type="taxonomic scope" value="Bacteria"/>
</dbReference>
<keyword evidence="3" id="KW-0732">Signal</keyword>
<organism evidence="5 6">
    <name type="scientific">Sphingobium chlorophenolicum</name>
    <dbReference type="NCBI Taxonomy" id="46429"/>
    <lineage>
        <taxon>Bacteria</taxon>
        <taxon>Pseudomonadati</taxon>
        <taxon>Pseudomonadota</taxon>
        <taxon>Alphaproteobacteria</taxon>
        <taxon>Sphingomonadales</taxon>
        <taxon>Sphingomonadaceae</taxon>
        <taxon>Sphingobium</taxon>
    </lineage>
</organism>
<dbReference type="OrthoDB" id="8433438at2"/>